<evidence type="ECO:0000313" key="13">
    <source>
        <dbReference type="EMBL" id="KAG9394207.1"/>
    </source>
</evidence>
<dbReference type="GO" id="GO:0005980">
    <property type="term" value="P:glycogen catabolic process"/>
    <property type="evidence" value="ECO:0007669"/>
    <property type="project" value="TreeGrafter"/>
</dbReference>
<name>A0A8J6E4A4_9EUKA</name>
<protein>
    <recommendedName>
        <fullName evidence="12">Alpha-1,4 glucan phosphorylase</fullName>
        <ecNumber evidence="12">2.4.1.1</ecNumber>
    </recommendedName>
</protein>
<reference evidence="13" key="1">
    <citation type="submission" date="2021-05" db="EMBL/GenBank/DDBJ databases">
        <title>A free-living protist that lacks canonical eukaryotic 1 DNA replication and segregation systems.</title>
        <authorList>
            <person name="Salas-Leiva D.E."/>
            <person name="Tromer E.C."/>
            <person name="Curtis B.A."/>
            <person name="Jerlstrom-Hultqvist J."/>
            <person name="Kolisko M."/>
            <person name="Yi Z."/>
            <person name="Salas-Leiva J.S."/>
            <person name="Gallot-Lavallee L."/>
            <person name="Kops G.J.P.L."/>
            <person name="Archibald J.M."/>
            <person name="Simpson A.G.B."/>
            <person name="Roger A.J."/>
        </authorList>
    </citation>
    <scope>NUCLEOTIDE SEQUENCE</scope>
    <source>
        <strain evidence="13">BICM</strain>
    </source>
</reference>
<evidence type="ECO:0000256" key="7">
    <source>
        <dbReference type="ARBA" id="ARBA00022676"/>
    </source>
</evidence>
<dbReference type="EMBL" id="JAHDYR010000016">
    <property type="protein sequence ID" value="KAG9394207.1"/>
    <property type="molecule type" value="Genomic_DNA"/>
</dbReference>
<feature type="modified residue" description="N6-(pyridoxal phosphate)lysine" evidence="11">
    <location>
        <position position="713"/>
    </location>
</feature>
<dbReference type="PIRSF" id="PIRSF000460">
    <property type="entry name" value="Pprylas_GlgP"/>
    <property type="match status" value="1"/>
</dbReference>
<dbReference type="CDD" id="cd04300">
    <property type="entry name" value="GT35_Glycogen_Phosphorylase"/>
    <property type="match status" value="1"/>
</dbReference>
<comment type="similarity">
    <text evidence="4 12">Belongs to the glycogen phosphorylase family.</text>
</comment>
<dbReference type="OrthoDB" id="9215500at2759"/>
<keyword evidence="8 12" id="KW-0808">Transferase</keyword>
<evidence type="ECO:0000256" key="11">
    <source>
        <dbReference type="PIRSR" id="PIRSR000460-1"/>
    </source>
</evidence>
<proteinExistence type="inferred from homology"/>
<sequence length="881" mass="100298">MPNYLIDNEDVQDMSPTLISRDLEASVKDYASFDPHVHTLFNDKKDKSPAELQAEIVNHVKYSLGRTKTTVDNFGLYQATALTLRSSLLNRWNRTQEEFIARGTKQVSYLSLEWLMGRALTNGMLSDDQRGAYANAVQGLGGELEDLEEEEMDAALGNGGLGRLAACYVDSCASLSLPVWGYGLRYQYGMFKQDIKDGYQVETPEYWLTRGNPHELERNDVQWEVKLFGNSTAYYDSKLARTVYKWENYMPVRAVAYDTLCPGYSTKNVLNIRLWAARPCTEFDFFSHNHGDYLNAVRDKLETENITSVLYPNDGTDVGRRLRLKQQYFFTSASLQDMINRFRSTKAPLSRFHEYYTIQLNDTHPTLAVAELMRLLIDEHGFEWEDAWSVVIKTFAYTNHTVLPEALEKWPVHMIQHMLPRHHDIICEIDRRFCEMAYEKLHNNDDVHAMRIVKDGNIHMANLAIVGSFAVNGVAAIHSEIIRKQTFASFAKLWPEKFQNKTNGVTFRRWLRQANPELTSLITETLVNDGVVTSEAQWVMEPEKYMPRLLDHADEDDFISQIADIKRANKERLAALILKKTGIEVSTEAIFDIQVKRIHEYKRQLLNVLAVIHKYKELKTMVHRGESIEHVMPRVSIFGGKAAPGYEKAKLIIKLINSVAEVINADESIEDKLKVVFIPSYNVSSAETIIPGCDVSEQISTAGMEASGTGNMKFAVNGALIIGTMDGANIEIRECIGHEHMFIFGLTEDKVADARAANHDGAKVNSKINEILLDLEAGAFGMQSRDLLPIINDLRGSDYYLLNNDFEDYLRARREIDEAYADQLSWHRMCLHSIARNGFFSSDRSIRDYARDIWHVQPVPVSEGRSKPTLGDYQAMMGIAE</sequence>
<dbReference type="FunFam" id="3.40.50.2000:FF:000153">
    <property type="entry name" value="Alpha-1,4 glucan phosphorylase"/>
    <property type="match status" value="1"/>
</dbReference>
<dbReference type="GO" id="GO:0008184">
    <property type="term" value="F:glycogen phosphorylase activity"/>
    <property type="evidence" value="ECO:0007669"/>
    <property type="project" value="InterPro"/>
</dbReference>
<evidence type="ECO:0000256" key="12">
    <source>
        <dbReference type="RuleBase" id="RU000587"/>
    </source>
</evidence>
<evidence type="ECO:0000256" key="6">
    <source>
        <dbReference type="ARBA" id="ARBA00022533"/>
    </source>
</evidence>
<dbReference type="SUPFAM" id="SSF53756">
    <property type="entry name" value="UDP-Glycosyltransferase/glycogen phosphorylase"/>
    <property type="match status" value="1"/>
</dbReference>
<evidence type="ECO:0000256" key="5">
    <source>
        <dbReference type="ARBA" id="ARBA00022490"/>
    </source>
</evidence>
<dbReference type="FunFam" id="3.40.50.2000:FF:000003">
    <property type="entry name" value="Alpha-1,4 glucan phosphorylase"/>
    <property type="match status" value="1"/>
</dbReference>
<keyword evidence="7 12" id="KW-0328">Glycosyltransferase</keyword>
<dbReference type="InterPro" id="IPR011833">
    <property type="entry name" value="Glycg_phsphrylas"/>
</dbReference>
<gene>
    <name evidence="13" type="ORF">J8273_4309</name>
</gene>
<dbReference type="GO" id="GO:0005737">
    <property type="term" value="C:cytoplasm"/>
    <property type="evidence" value="ECO:0007669"/>
    <property type="project" value="UniProtKB-SubCell"/>
</dbReference>
<dbReference type="GO" id="GO:0030170">
    <property type="term" value="F:pyridoxal phosphate binding"/>
    <property type="evidence" value="ECO:0007669"/>
    <property type="project" value="InterPro"/>
</dbReference>
<keyword evidence="5" id="KW-0963">Cytoplasm</keyword>
<evidence type="ECO:0000256" key="1">
    <source>
        <dbReference type="ARBA" id="ARBA00001275"/>
    </source>
</evidence>
<dbReference type="PANTHER" id="PTHR11468">
    <property type="entry name" value="GLYCOGEN PHOSPHORYLASE"/>
    <property type="match status" value="1"/>
</dbReference>
<dbReference type="InterPro" id="IPR000811">
    <property type="entry name" value="Glyco_trans_35"/>
</dbReference>
<dbReference type="Gene3D" id="3.40.50.2000">
    <property type="entry name" value="Glycogen Phosphorylase B"/>
    <property type="match status" value="2"/>
</dbReference>
<evidence type="ECO:0000256" key="4">
    <source>
        <dbReference type="ARBA" id="ARBA00006047"/>
    </source>
</evidence>
<dbReference type="NCBIfam" id="TIGR02093">
    <property type="entry name" value="P_ylase"/>
    <property type="match status" value="1"/>
</dbReference>
<comment type="subcellular location">
    <subcellularLocation>
        <location evidence="3">Cytoplasm</location>
    </subcellularLocation>
</comment>
<evidence type="ECO:0000313" key="14">
    <source>
        <dbReference type="Proteomes" id="UP000717585"/>
    </source>
</evidence>
<dbReference type="Pfam" id="PF00343">
    <property type="entry name" value="Phosphorylase"/>
    <property type="match status" value="1"/>
</dbReference>
<dbReference type="Proteomes" id="UP000717585">
    <property type="component" value="Unassembled WGS sequence"/>
</dbReference>
<keyword evidence="10 12" id="KW-0119">Carbohydrate metabolism</keyword>
<comment type="function">
    <text evidence="12">Allosteric enzyme that catalyzes the rate-limiting step in glycogen catabolism, the phosphorolytic cleavage of glycogen to produce glucose-1-phosphate, and plays a central role in maintaining cellular and organismal glucose homeostasis.</text>
</comment>
<evidence type="ECO:0000256" key="10">
    <source>
        <dbReference type="ARBA" id="ARBA00023277"/>
    </source>
</evidence>
<evidence type="ECO:0000256" key="9">
    <source>
        <dbReference type="ARBA" id="ARBA00022898"/>
    </source>
</evidence>
<evidence type="ECO:0000256" key="2">
    <source>
        <dbReference type="ARBA" id="ARBA00001933"/>
    </source>
</evidence>
<keyword evidence="14" id="KW-1185">Reference proteome</keyword>
<dbReference type="AlphaFoldDB" id="A0A8J6E4A4"/>
<dbReference type="EC" id="2.4.1.1" evidence="12"/>
<comment type="catalytic activity">
    <reaction evidence="1 12">
        <text>[(1-&gt;4)-alpha-D-glucosyl](n) + phosphate = [(1-&gt;4)-alpha-D-glucosyl](n-1) + alpha-D-glucose 1-phosphate</text>
        <dbReference type="Rhea" id="RHEA:41732"/>
        <dbReference type="Rhea" id="RHEA-COMP:9584"/>
        <dbReference type="Rhea" id="RHEA-COMP:9586"/>
        <dbReference type="ChEBI" id="CHEBI:15444"/>
        <dbReference type="ChEBI" id="CHEBI:43474"/>
        <dbReference type="ChEBI" id="CHEBI:58601"/>
        <dbReference type="EC" id="2.4.1.1"/>
    </reaction>
</comment>
<comment type="caution">
    <text evidence="13">The sequence shown here is derived from an EMBL/GenBank/DDBJ whole genome shotgun (WGS) entry which is preliminary data.</text>
</comment>
<comment type="cofactor">
    <cofactor evidence="2 12">
        <name>pyridoxal 5'-phosphate</name>
        <dbReference type="ChEBI" id="CHEBI:597326"/>
    </cofactor>
</comment>
<keyword evidence="9 11" id="KW-0663">Pyridoxal phosphate</keyword>
<keyword evidence="6" id="KW-0021">Allosteric enzyme</keyword>
<evidence type="ECO:0000256" key="8">
    <source>
        <dbReference type="ARBA" id="ARBA00022679"/>
    </source>
</evidence>
<dbReference type="PANTHER" id="PTHR11468:SF3">
    <property type="entry name" value="GLYCOGEN PHOSPHORYLASE, LIVER FORM"/>
    <property type="match status" value="1"/>
</dbReference>
<accession>A0A8J6E4A4</accession>
<evidence type="ECO:0000256" key="3">
    <source>
        <dbReference type="ARBA" id="ARBA00004496"/>
    </source>
</evidence>
<organism evidence="13 14">
    <name type="scientific">Carpediemonas membranifera</name>
    <dbReference type="NCBI Taxonomy" id="201153"/>
    <lineage>
        <taxon>Eukaryota</taxon>
        <taxon>Metamonada</taxon>
        <taxon>Carpediemonas-like organisms</taxon>
        <taxon>Carpediemonas</taxon>
    </lineage>
</organism>